<evidence type="ECO:0000256" key="1">
    <source>
        <dbReference type="SAM" id="Phobius"/>
    </source>
</evidence>
<keyword evidence="1" id="KW-0812">Transmembrane</keyword>
<dbReference type="Proteomes" id="UP000027073">
    <property type="component" value="Unassembled WGS sequence"/>
</dbReference>
<dbReference type="VEuPathDB" id="FungiDB:PLEOSDRAFT_162173"/>
<reference evidence="3" key="1">
    <citation type="journal article" date="2014" name="Proc. Natl. Acad. Sci. U.S.A.">
        <title>Extensive sampling of basidiomycete genomes demonstrates inadequacy of the white-rot/brown-rot paradigm for wood decay fungi.</title>
        <authorList>
            <person name="Riley R."/>
            <person name="Salamov A.A."/>
            <person name="Brown D.W."/>
            <person name="Nagy L.G."/>
            <person name="Floudas D."/>
            <person name="Held B.W."/>
            <person name="Levasseur A."/>
            <person name="Lombard V."/>
            <person name="Morin E."/>
            <person name="Otillar R."/>
            <person name="Lindquist E.A."/>
            <person name="Sun H."/>
            <person name="LaButti K.M."/>
            <person name="Schmutz J."/>
            <person name="Jabbour D."/>
            <person name="Luo H."/>
            <person name="Baker S.E."/>
            <person name="Pisabarro A.G."/>
            <person name="Walton J.D."/>
            <person name="Blanchette R.A."/>
            <person name="Henrissat B."/>
            <person name="Martin F."/>
            <person name="Cullen D."/>
            <person name="Hibbett D.S."/>
            <person name="Grigoriev I.V."/>
        </authorList>
    </citation>
    <scope>NUCLEOTIDE SEQUENCE [LARGE SCALE GENOMIC DNA]</scope>
    <source>
        <strain evidence="3">PC15</strain>
    </source>
</reference>
<dbReference type="EMBL" id="KL198012">
    <property type="protein sequence ID" value="KDQ23822.1"/>
    <property type="molecule type" value="Genomic_DNA"/>
</dbReference>
<sequence length="162" mass="17977">MAEIHRIQELDLFTFMADCILLILNMHGTAGAPLLQRLRLQSFPSSIATSMPPDILRREMPCLHRLELEDIHFSPALPPFPHLRYLSISLSTSTITPSALLTSIQYAPNLKEMHISGMANDRDSAPTTARIHLPHLVSISITSNDIESSAIFASLEYPPVPP</sequence>
<accession>A0A067NIC0</accession>
<evidence type="ECO:0000313" key="2">
    <source>
        <dbReference type="EMBL" id="KDQ23822.1"/>
    </source>
</evidence>
<dbReference type="InParanoid" id="A0A067NIC0"/>
<gene>
    <name evidence="2" type="ORF">PLEOSDRAFT_162173</name>
</gene>
<dbReference type="AlphaFoldDB" id="A0A067NIC0"/>
<evidence type="ECO:0000313" key="3">
    <source>
        <dbReference type="Proteomes" id="UP000027073"/>
    </source>
</evidence>
<dbReference type="OrthoDB" id="2636056at2759"/>
<feature type="transmembrane region" description="Helical" evidence="1">
    <location>
        <begin position="12"/>
        <end position="35"/>
    </location>
</feature>
<dbReference type="Gene3D" id="3.80.10.10">
    <property type="entry name" value="Ribonuclease Inhibitor"/>
    <property type="match status" value="1"/>
</dbReference>
<proteinExistence type="predicted"/>
<dbReference type="SUPFAM" id="SSF52047">
    <property type="entry name" value="RNI-like"/>
    <property type="match status" value="1"/>
</dbReference>
<organism evidence="2 3">
    <name type="scientific">Pleurotus ostreatus (strain PC15)</name>
    <name type="common">Oyster mushroom</name>
    <dbReference type="NCBI Taxonomy" id="1137138"/>
    <lineage>
        <taxon>Eukaryota</taxon>
        <taxon>Fungi</taxon>
        <taxon>Dikarya</taxon>
        <taxon>Basidiomycota</taxon>
        <taxon>Agaricomycotina</taxon>
        <taxon>Agaricomycetes</taxon>
        <taxon>Agaricomycetidae</taxon>
        <taxon>Agaricales</taxon>
        <taxon>Pleurotineae</taxon>
        <taxon>Pleurotaceae</taxon>
        <taxon>Pleurotus</taxon>
    </lineage>
</organism>
<dbReference type="HOGENOM" id="CLU_1636101_0_0_1"/>
<keyword evidence="1" id="KW-0472">Membrane</keyword>
<keyword evidence="1" id="KW-1133">Transmembrane helix</keyword>
<dbReference type="InterPro" id="IPR032675">
    <property type="entry name" value="LRR_dom_sf"/>
</dbReference>
<protein>
    <submittedName>
        <fullName evidence="2">Uncharacterized protein</fullName>
    </submittedName>
</protein>
<name>A0A067NIC0_PLEO1</name>